<keyword evidence="4" id="KW-0143">Chaperone</keyword>
<dbReference type="GO" id="GO:0019901">
    <property type="term" value="F:protein kinase binding"/>
    <property type="evidence" value="ECO:0007669"/>
    <property type="project" value="InterPro"/>
</dbReference>
<dbReference type="PANTHER" id="PTHR12800">
    <property type="entry name" value="CDC37-RELATED"/>
    <property type="match status" value="1"/>
</dbReference>
<sequence>MAPSGFDYSKWDKLELSDDEDDHPGAKFIEENTLRRIKRESHERQEAERAAKVADLKKTIEAETEKLNKLTSEAAGEGKDAEKVKILGAIASARAEIEKEERERKFNADEMCYVASERSLVGAQCKPDAGDSDLDYEEYVKKYGDELESLAKANFVERGLEDMAEFFKTNTHLLTEHSMGWMLLKCLRMEMRGDTSGMMRAAKTGYALKSVLDFAEAGKKPMKDAARPFFNRLAEEPRVFAEYTAAYEDYCSKLKERAVAKKLEEEEERKGSDPSEEPTSLEEIPREQRLGPGGLDPVEVFESLPKPMQEAFESGSVDALRDYVNALPMQEARTHMRRMVDSGLWVATPGQEGTALQDPQPGEEED</sequence>
<dbReference type="GO" id="GO:0006457">
    <property type="term" value="P:protein folding"/>
    <property type="evidence" value="ECO:0007669"/>
    <property type="project" value="TreeGrafter"/>
</dbReference>
<dbReference type="AlphaFoldDB" id="A0A7S0CYQ6"/>
<evidence type="ECO:0000259" key="8">
    <source>
        <dbReference type="SMART" id="SM01069"/>
    </source>
</evidence>
<dbReference type="SMART" id="SM01069">
    <property type="entry name" value="CDC37_C"/>
    <property type="match status" value="1"/>
</dbReference>
<keyword evidence="3" id="KW-0963">Cytoplasm</keyword>
<dbReference type="GO" id="GO:0050821">
    <property type="term" value="P:protein stabilization"/>
    <property type="evidence" value="ECO:0007669"/>
    <property type="project" value="TreeGrafter"/>
</dbReference>
<comment type="subcellular location">
    <subcellularLocation>
        <location evidence="1">Cytoplasm</location>
    </subcellularLocation>
</comment>
<dbReference type="Pfam" id="PF03234">
    <property type="entry name" value="CDC37_N"/>
    <property type="match status" value="1"/>
</dbReference>
<dbReference type="InterPro" id="IPR013874">
    <property type="entry name" value="Cdc37_Hsp90-bd"/>
</dbReference>
<accession>A0A7S0CYQ6</accession>
<proteinExistence type="inferred from homology"/>
<feature type="compositionally biased region" description="Basic and acidic residues" evidence="7">
    <location>
        <begin position="264"/>
        <end position="273"/>
    </location>
</feature>
<dbReference type="PANTHER" id="PTHR12800:SF4">
    <property type="entry name" value="HSP90 CO-CHAPERONE CDC37"/>
    <property type="match status" value="1"/>
</dbReference>
<dbReference type="InterPro" id="IPR013873">
    <property type="entry name" value="Cdc37_C"/>
</dbReference>
<dbReference type="InterPro" id="IPR013855">
    <property type="entry name" value="Cdc37_N_dom"/>
</dbReference>
<evidence type="ECO:0000256" key="3">
    <source>
        <dbReference type="ARBA" id="ARBA00022490"/>
    </source>
</evidence>
<dbReference type="GO" id="GO:0051082">
    <property type="term" value="F:unfolded protein binding"/>
    <property type="evidence" value="ECO:0007669"/>
    <property type="project" value="TreeGrafter"/>
</dbReference>
<reference evidence="10" key="1">
    <citation type="submission" date="2021-01" db="EMBL/GenBank/DDBJ databases">
        <authorList>
            <person name="Corre E."/>
            <person name="Pelletier E."/>
            <person name="Niang G."/>
            <person name="Scheremetjew M."/>
            <person name="Finn R."/>
            <person name="Kale V."/>
            <person name="Holt S."/>
            <person name="Cochrane G."/>
            <person name="Meng A."/>
            <person name="Brown T."/>
            <person name="Cohen L."/>
        </authorList>
    </citation>
    <scope>NUCLEOTIDE SEQUENCE</scope>
    <source>
        <strain evidence="10">CCAC1681</strain>
    </source>
</reference>
<evidence type="ECO:0000256" key="7">
    <source>
        <dbReference type="SAM" id="MobiDB-lite"/>
    </source>
</evidence>
<evidence type="ECO:0000313" key="10">
    <source>
        <dbReference type="EMBL" id="CAD8436063.1"/>
    </source>
</evidence>
<evidence type="ECO:0000259" key="9">
    <source>
        <dbReference type="SMART" id="SM01070"/>
    </source>
</evidence>
<evidence type="ECO:0000256" key="5">
    <source>
        <dbReference type="ARBA" id="ARBA00031396"/>
    </source>
</evidence>
<evidence type="ECO:0000256" key="2">
    <source>
        <dbReference type="ARBA" id="ARBA00006222"/>
    </source>
</evidence>
<dbReference type="Gene3D" id="6.10.140.250">
    <property type="match status" value="1"/>
</dbReference>
<dbReference type="SMART" id="SM01070">
    <property type="entry name" value="CDC37_M"/>
    <property type="match status" value="1"/>
</dbReference>
<dbReference type="SUPFAM" id="SSF101391">
    <property type="entry name" value="Hsp90 co-chaperone CDC37"/>
    <property type="match status" value="1"/>
</dbReference>
<gene>
    <name evidence="10" type="ORF">MSP1401_LOCUS3931</name>
</gene>
<feature type="domain" description="Cdc37 Hsp90 binding" evidence="9">
    <location>
        <begin position="116"/>
        <end position="269"/>
    </location>
</feature>
<feature type="coiled-coil region" evidence="6">
    <location>
        <begin position="30"/>
        <end position="110"/>
    </location>
</feature>
<comment type="similarity">
    <text evidence="2">Belongs to the CDC37 family.</text>
</comment>
<dbReference type="Pfam" id="PF08564">
    <property type="entry name" value="CDC37_C"/>
    <property type="match status" value="1"/>
</dbReference>
<feature type="region of interest" description="Disordered" evidence="7">
    <location>
        <begin position="264"/>
        <end position="294"/>
    </location>
</feature>
<feature type="domain" description="Cdc37 C-terminal" evidence="8">
    <location>
        <begin position="289"/>
        <end position="366"/>
    </location>
</feature>
<dbReference type="InterPro" id="IPR004918">
    <property type="entry name" value="Cdc37"/>
</dbReference>
<organism evidence="10">
    <name type="scientific">Micromonas pusilla</name>
    <name type="common">Picoplanktonic green alga</name>
    <name type="synonym">Chromulina pusilla</name>
    <dbReference type="NCBI Taxonomy" id="38833"/>
    <lineage>
        <taxon>Eukaryota</taxon>
        <taxon>Viridiplantae</taxon>
        <taxon>Chlorophyta</taxon>
        <taxon>Mamiellophyceae</taxon>
        <taxon>Mamiellales</taxon>
        <taxon>Mamiellaceae</taxon>
        <taxon>Micromonas</taxon>
    </lineage>
</organism>
<dbReference type="GO" id="GO:0051087">
    <property type="term" value="F:protein-folding chaperone binding"/>
    <property type="evidence" value="ECO:0007669"/>
    <property type="project" value="TreeGrafter"/>
</dbReference>
<dbReference type="GO" id="GO:0031072">
    <property type="term" value="F:heat shock protein binding"/>
    <property type="evidence" value="ECO:0007669"/>
    <property type="project" value="TreeGrafter"/>
</dbReference>
<dbReference type="InterPro" id="IPR038189">
    <property type="entry name" value="Cdc37_Hsp90-bd_sf"/>
</dbReference>
<dbReference type="EMBL" id="HBEN01004826">
    <property type="protein sequence ID" value="CAD8436063.1"/>
    <property type="molecule type" value="Transcribed_RNA"/>
</dbReference>
<evidence type="ECO:0000256" key="1">
    <source>
        <dbReference type="ARBA" id="ARBA00004496"/>
    </source>
</evidence>
<feature type="region of interest" description="Disordered" evidence="7">
    <location>
        <begin position="1"/>
        <end position="27"/>
    </location>
</feature>
<evidence type="ECO:0000256" key="6">
    <source>
        <dbReference type="SAM" id="Coils"/>
    </source>
</evidence>
<dbReference type="Gene3D" id="1.20.58.610">
    <property type="entry name" value="Cdc37, Hsp90 binding domain"/>
    <property type="match status" value="1"/>
</dbReference>
<evidence type="ECO:0000256" key="4">
    <source>
        <dbReference type="ARBA" id="ARBA00023186"/>
    </source>
</evidence>
<name>A0A7S0CYQ6_MICPS</name>
<protein>
    <recommendedName>
        <fullName evidence="5">Hsp90 chaperone protein kinase-targeting subunit</fullName>
    </recommendedName>
</protein>
<keyword evidence="6" id="KW-0175">Coiled coil</keyword>
<dbReference type="Pfam" id="PF08565">
    <property type="entry name" value="CDC37_M"/>
    <property type="match status" value="1"/>
</dbReference>
<dbReference type="GO" id="GO:0005737">
    <property type="term" value="C:cytoplasm"/>
    <property type="evidence" value="ECO:0007669"/>
    <property type="project" value="UniProtKB-SubCell"/>
</dbReference>